<evidence type="ECO:0000313" key="1">
    <source>
        <dbReference type="EMBL" id="KPM02458.1"/>
    </source>
</evidence>
<dbReference type="AlphaFoldDB" id="A0A131ZUJ2"/>
<dbReference type="EMBL" id="JXLN01001969">
    <property type="protein sequence ID" value="KPM02458.1"/>
    <property type="molecule type" value="Genomic_DNA"/>
</dbReference>
<name>A0A131ZUJ2_SARSC</name>
<protein>
    <submittedName>
        <fullName evidence="1">Uncharacterized protein</fullName>
    </submittedName>
</protein>
<dbReference type="Proteomes" id="UP000616769">
    <property type="component" value="Unassembled WGS sequence"/>
</dbReference>
<accession>A0A131ZUJ2</accession>
<proteinExistence type="predicted"/>
<evidence type="ECO:0000313" key="2">
    <source>
        <dbReference type="Proteomes" id="UP000616769"/>
    </source>
</evidence>
<dbReference type="VEuPathDB" id="VectorBase:SSCA001212"/>
<reference evidence="1 2" key="1">
    <citation type="journal article" date="2015" name="Parasit. Vectors">
        <title>Draft genome of the scabies mite.</title>
        <authorList>
            <person name="Rider S.D.Jr."/>
            <person name="Morgan M.S."/>
            <person name="Arlian L.G."/>
        </authorList>
    </citation>
    <scope>NUCLEOTIDE SEQUENCE [LARGE SCALE GENOMIC DNA]</scope>
    <source>
        <strain evidence="1">Arlian Lab</strain>
    </source>
</reference>
<comment type="caution">
    <text evidence="1">The sequence shown here is derived from an EMBL/GenBank/DDBJ whole genome shotgun (WGS) entry which is preliminary data.</text>
</comment>
<sequence>MKCPNLVRYHMPELLGVWIETRNSTENYTETKSKRKDSQTIDGANRILKLYILIVKGLRIKWYL</sequence>
<organism evidence="1 2">
    <name type="scientific">Sarcoptes scabiei</name>
    <name type="common">Itch mite</name>
    <name type="synonym">Acarus scabiei</name>
    <dbReference type="NCBI Taxonomy" id="52283"/>
    <lineage>
        <taxon>Eukaryota</taxon>
        <taxon>Metazoa</taxon>
        <taxon>Ecdysozoa</taxon>
        <taxon>Arthropoda</taxon>
        <taxon>Chelicerata</taxon>
        <taxon>Arachnida</taxon>
        <taxon>Acari</taxon>
        <taxon>Acariformes</taxon>
        <taxon>Sarcoptiformes</taxon>
        <taxon>Astigmata</taxon>
        <taxon>Psoroptidia</taxon>
        <taxon>Sarcoptoidea</taxon>
        <taxon>Sarcoptidae</taxon>
        <taxon>Sarcoptinae</taxon>
        <taxon>Sarcoptes</taxon>
    </lineage>
</organism>
<gene>
    <name evidence="1" type="ORF">QR98_0008720</name>
</gene>